<dbReference type="Pfam" id="PF10987">
    <property type="entry name" value="DUF2806"/>
    <property type="match status" value="1"/>
</dbReference>
<comment type="caution">
    <text evidence="1">The sequence shown here is derived from an EMBL/GenBank/DDBJ whole genome shotgun (WGS) entry which is preliminary data.</text>
</comment>
<organism evidence="1">
    <name type="scientific">marine sediment metagenome</name>
    <dbReference type="NCBI Taxonomy" id="412755"/>
    <lineage>
        <taxon>unclassified sequences</taxon>
        <taxon>metagenomes</taxon>
        <taxon>ecological metagenomes</taxon>
    </lineage>
</organism>
<dbReference type="InterPro" id="IPR021254">
    <property type="entry name" value="DUF2806"/>
</dbReference>
<evidence type="ECO:0008006" key="2">
    <source>
        <dbReference type="Google" id="ProtNLM"/>
    </source>
</evidence>
<name>X1C3R6_9ZZZZ</name>
<dbReference type="EMBL" id="BART01016224">
    <property type="protein sequence ID" value="GAG79021.1"/>
    <property type="molecule type" value="Genomic_DNA"/>
</dbReference>
<sequence length="251" mass="29392">ELPIVTRIENRQEYQEQKRQLNIETITQITAENLENEESVSEDKVDEDWTTRFFNYAQDISNEEMQELWGRILAGEVKQPKSYSLRTLELLRNLSKDDAEVFIKLSQFAFHTVTDDFLVKGKNKILDKFNIRYSEIALLQEIGLLHTGEMVSYNFMPTTKAIRTPVTIGDTIILLERKENSPKQSVSVILFTCIGRELLKLVTINPDFKYIQWFAKELKSDMTNLKYGRIIKTHKDYIEHTQPLIEIPDIE</sequence>
<proteinExistence type="predicted"/>
<feature type="non-terminal residue" evidence="1">
    <location>
        <position position="1"/>
    </location>
</feature>
<protein>
    <recommendedName>
        <fullName evidence="2">DUF2806 domain-containing protein</fullName>
    </recommendedName>
</protein>
<evidence type="ECO:0000313" key="1">
    <source>
        <dbReference type="EMBL" id="GAG79021.1"/>
    </source>
</evidence>
<reference evidence="1" key="1">
    <citation type="journal article" date="2014" name="Front. Microbiol.">
        <title>High frequency of phylogenetically diverse reductive dehalogenase-homologous genes in deep subseafloor sedimentary metagenomes.</title>
        <authorList>
            <person name="Kawai M."/>
            <person name="Futagami T."/>
            <person name="Toyoda A."/>
            <person name="Takaki Y."/>
            <person name="Nishi S."/>
            <person name="Hori S."/>
            <person name="Arai W."/>
            <person name="Tsubouchi T."/>
            <person name="Morono Y."/>
            <person name="Uchiyama I."/>
            <person name="Ito T."/>
            <person name="Fujiyama A."/>
            <person name="Inagaki F."/>
            <person name="Takami H."/>
        </authorList>
    </citation>
    <scope>NUCLEOTIDE SEQUENCE</scope>
    <source>
        <strain evidence="1">Expedition CK06-06</strain>
    </source>
</reference>
<accession>X1C3R6</accession>
<dbReference type="AlphaFoldDB" id="X1C3R6"/>
<gene>
    <name evidence="1" type="ORF">S01H4_31261</name>
</gene>